<organism evidence="1">
    <name type="scientific">freshwater metagenome</name>
    <dbReference type="NCBI Taxonomy" id="449393"/>
    <lineage>
        <taxon>unclassified sequences</taxon>
        <taxon>metagenomes</taxon>
        <taxon>ecological metagenomes</taxon>
    </lineage>
</organism>
<evidence type="ECO:0000313" key="1">
    <source>
        <dbReference type="EMBL" id="CAB4929806.1"/>
    </source>
</evidence>
<gene>
    <name evidence="1" type="ORF">UFOPK3564_02310</name>
</gene>
<dbReference type="AlphaFoldDB" id="A0A6J7IGV4"/>
<reference evidence="1" key="1">
    <citation type="submission" date="2020-05" db="EMBL/GenBank/DDBJ databases">
        <authorList>
            <person name="Chiriac C."/>
            <person name="Salcher M."/>
            <person name="Ghai R."/>
            <person name="Kavagutti S V."/>
        </authorList>
    </citation>
    <scope>NUCLEOTIDE SEQUENCE</scope>
</reference>
<proteinExistence type="predicted"/>
<sequence>MSARDLVHVTTALGRLAGGRAGVGVGVDAIDGEIGRGHGDMRTPLNLADLAARGHAERLEDGTWALTPAGVARLEA</sequence>
<accession>A0A6J7IGV4</accession>
<dbReference type="EMBL" id="CAFBMK010000156">
    <property type="protein sequence ID" value="CAB4929806.1"/>
    <property type="molecule type" value="Genomic_DNA"/>
</dbReference>
<name>A0A6J7IGV4_9ZZZZ</name>
<protein>
    <submittedName>
        <fullName evidence="1">Unannotated protein</fullName>
    </submittedName>
</protein>